<evidence type="ECO:0000256" key="2">
    <source>
        <dbReference type="SAM" id="Phobius"/>
    </source>
</evidence>
<evidence type="ECO:0000256" key="1">
    <source>
        <dbReference type="SAM" id="MobiDB-lite"/>
    </source>
</evidence>
<name>A0A0S4IL28_BODSA</name>
<feature type="region of interest" description="Disordered" evidence="1">
    <location>
        <begin position="501"/>
        <end position="558"/>
    </location>
</feature>
<feature type="compositionally biased region" description="Polar residues" evidence="1">
    <location>
        <begin position="501"/>
        <end position="510"/>
    </location>
</feature>
<keyword evidence="4" id="KW-1185">Reference proteome</keyword>
<dbReference type="SUPFAM" id="SSF55073">
    <property type="entry name" value="Nucleotide cyclase"/>
    <property type="match status" value="1"/>
</dbReference>
<dbReference type="VEuPathDB" id="TriTrypDB:BSAL_59985"/>
<keyword evidence="2" id="KW-0812">Transmembrane</keyword>
<accession>A0A0S4IL28</accession>
<sequence length="824" mass="89185">MHLSIKLVVGGLLLLTCIATMVCALLPSLVNLQDDAMNFVVEAGTSIADQVQFIFSGKLRKVRNFGNVLYRAAEAHNLLDNMQPWALVPWSGRVAVEEDVSALLIRLTDNRGYLVTAYNTIVAGSSTSSVPGNVFLTNFSSPGQHVEFGYFNLDTFVPRNVTTPWTRAATRANYGAQPYATKFAAVANSSRAAPMQWVSLSAIFVQGAAYSVLSYGGRLVNIGDNTTQQVVINIRGPSLSSLLSSSATQKKRSGVEVLLDVSTRQFVSGSITDPSAIIVNGTPRLQNWDELQDPRIRRIFWARTLDGKFFGCDAIMTCSTPCTFTYWPHSEVIAGKTGGDGSGGQMLDALLHDFVVIRVVEVSDNAGGKGALNMRLVITVPSEDIVDKFVDGFRLSLLIPLAAVCTISVLVVVVVTFVFRGLTYAEDQMQSMAANVFSMNGVTTSSQRRMSNAALLITTTFKELRAIGIAVDALSRELCTLRAFTTNTMLLAGHEAEVSINSPGNNNSKAVSDPSDEVVTFSSNSSAHRGVTTTSSFTKNKMRNGSASPLDLEDAGGGNNSGEGIPYDMGSGKLWHVPVTTLYGAISREFLCVGGTEKEAVTINDPVLAQKRQSCVLSLLQRFASHSVVVENMNRRSSTTTGRKESKRNGGDVHHFFGDRFLLHFNASSRAPKHSLSAIYTAVNTLYELEKEFKEGEAYCIPLHFGIASSLALCGLMGPETIRVFTVVSPGEQQAAAMSRMTVKVGLPLLMTWRAVEIAKQEQQSIRSVALSRGRGSDDADILPTMPRVVDCKFVPVANVVLPHEPSKQATTVFTIDADYYRKV</sequence>
<keyword evidence="2" id="KW-1133">Transmembrane helix</keyword>
<dbReference type="Gene3D" id="3.30.70.1230">
    <property type="entry name" value="Nucleotide cyclase"/>
    <property type="match status" value="1"/>
</dbReference>
<evidence type="ECO:0000313" key="3">
    <source>
        <dbReference type="EMBL" id="CUF19290.1"/>
    </source>
</evidence>
<feature type="transmembrane region" description="Helical" evidence="2">
    <location>
        <begin position="397"/>
        <end position="419"/>
    </location>
</feature>
<gene>
    <name evidence="3" type="ORF">BSAL_59985</name>
</gene>
<feature type="compositionally biased region" description="Polar residues" evidence="1">
    <location>
        <begin position="520"/>
        <end position="547"/>
    </location>
</feature>
<dbReference type="AlphaFoldDB" id="A0A0S4IL28"/>
<keyword evidence="2" id="KW-0472">Membrane</keyword>
<proteinExistence type="predicted"/>
<dbReference type="Proteomes" id="UP000051952">
    <property type="component" value="Unassembled WGS sequence"/>
</dbReference>
<protein>
    <submittedName>
        <fullName evidence="3">Adenylate cyclase, putative</fullName>
    </submittedName>
</protein>
<reference evidence="4" key="1">
    <citation type="submission" date="2015-09" db="EMBL/GenBank/DDBJ databases">
        <authorList>
            <consortium name="Pathogen Informatics"/>
        </authorList>
    </citation>
    <scope>NUCLEOTIDE SEQUENCE [LARGE SCALE GENOMIC DNA]</scope>
    <source>
        <strain evidence="4">Lake Konstanz</strain>
    </source>
</reference>
<organism evidence="3 4">
    <name type="scientific">Bodo saltans</name>
    <name type="common">Flagellated protozoan</name>
    <dbReference type="NCBI Taxonomy" id="75058"/>
    <lineage>
        <taxon>Eukaryota</taxon>
        <taxon>Discoba</taxon>
        <taxon>Euglenozoa</taxon>
        <taxon>Kinetoplastea</taxon>
        <taxon>Metakinetoplastina</taxon>
        <taxon>Eubodonida</taxon>
        <taxon>Bodonidae</taxon>
        <taxon>Bodo</taxon>
    </lineage>
</organism>
<dbReference type="EMBL" id="CYKH01000262">
    <property type="protein sequence ID" value="CUF19290.1"/>
    <property type="molecule type" value="Genomic_DNA"/>
</dbReference>
<evidence type="ECO:0000313" key="4">
    <source>
        <dbReference type="Proteomes" id="UP000051952"/>
    </source>
</evidence>
<dbReference type="InterPro" id="IPR029787">
    <property type="entry name" value="Nucleotide_cyclase"/>
</dbReference>